<dbReference type="SUPFAM" id="SSF48371">
    <property type="entry name" value="ARM repeat"/>
    <property type="match status" value="1"/>
</dbReference>
<evidence type="ECO:0000256" key="5">
    <source>
        <dbReference type="ARBA" id="ARBA00022737"/>
    </source>
</evidence>
<dbReference type="PROSITE" id="PS50077">
    <property type="entry name" value="HEAT_REPEAT"/>
    <property type="match status" value="1"/>
</dbReference>
<dbReference type="AlphaFoldDB" id="A0A7R9BH70"/>
<dbReference type="SMART" id="SM00913">
    <property type="entry name" value="IBN_N"/>
    <property type="match status" value="1"/>
</dbReference>
<comment type="similarity">
    <text evidence="2">Belongs to the importin beta family. Importin beta-1 subfamily.</text>
</comment>
<reference evidence="9" key="1">
    <citation type="submission" date="2020-11" db="EMBL/GenBank/DDBJ databases">
        <authorList>
            <person name="Tran Van P."/>
        </authorList>
    </citation>
    <scope>NUCLEOTIDE SEQUENCE</scope>
</reference>
<dbReference type="InterPro" id="IPR001494">
    <property type="entry name" value="Importin-beta_N"/>
</dbReference>
<dbReference type="OrthoDB" id="10263328at2759"/>
<keyword evidence="10" id="KW-1185">Reference proteome</keyword>
<accession>A0A7R9BH70</accession>
<dbReference type="FunFam" id="1.25.10.10:FF:000027">
    <property type="entry name" value="Importin subunit beta-1"/>
    <property type="match status" value="1"/>
</dbReference>
<dbReference type="InterPro" id="IPR058584">
    <property type="entry name" value="IMB1_TNPO1-like_TPR"/>
</dbReference>
<keyword evidence="4" id="KW-0963">Cytoplasm</keyword>
<dbReference type="Gene3D" id="1.25.10.10">
    <property type="entry name" value="Leucine-rich Repeat Variant"/>
    <property type="match status" value="1"/>
</dbReference>
<organism evidence="9">
    <name type="scientific">Notodromas monacha</name>
    <dbReference type="NCBI Taxonomy" id="399045"/>
    <lineage>
        <taxon>Eukaryota</taxon>
        <taxon>Metazoa</taxon>
        <taxon>Ecdysozoa</taxon>
        <taxon>Arthropoda</taxon>
        <taxon>Crustacea</taxon>
        <taxon>Oligostraca</taxon>
        <taxon>Ostracoda</taxon>
        <taxon>Podocopa</taxon>
        <taxon>Podocopida</taxon>
        <taxon>Cypridocopina</taxon>
        <taxon>Cypridoidea</taxon>
        <taxon>Cyprididae</taxon>
        <taxon>Notodromas</taxon>
    </lineage>
</organism>
<dbReference type="Pfam" id="PF25574">
    <property type="entry name" value="TPR_IMB1"/>
    <property type="match status" value="1"/>
</dbReference>
<sequence length="913" mass="100856">MEMNIADIRCSDELIPILSATISSDQSEVCKATMYLEEAAKSNILKFMRLLAEVLMSPGNTAVARMAAGLFLKNQLTAKSDCLKESYRQRWLCFPPADRQYIRSNILSSLGTELMRPSTAAQCLAYIAVAEIPHGLWPDLISTLAHNFNANSSTDLVKEATLEAIGYICQEMEGHVLRQKVDYPDQILSMIVHGMRMNQNDHVRQAACNAMLNSLEFTRKNFECMNERNEIMKVVCEATQSKSTKIQVIGLQCLVKIMSLYYQYMEEYMGPALFPITLNALKSDIDEVVLQGIEFWSNVCDEEVDLAIEANEFDGTGRPPLNTSRFYAKGALNHVLPVLLPILTRQEEGDGDDDWNPCKATGVCLSLFAHCCEDDIVDAVLPFITENIRSPDWRFRDAAVMAFGSIIDGPDTDKLRPLVENAMPVLLQLLSDSNVVVKDTTAWAIGRICELLPSVALATNHLQVLLEVMIANLFAEPRVASNICWALSSLNEAAYDDCESKDVPETYALSRYYEGILHKLIEVTDRVDGGEHGLRGAAYEAIMELVRNSADDCYPTVQQTTIVILNRLQASIGIESGSSTLGDRQEILNIQALLCASLQIILRKLKKDDLRQIADATMAALLQMFSSTVNLPFNTEDPKVSGSIREDALLAVSVIVEGLGEDFLKYMDLFKPFLMVALTNVAEVSVVSSGLGAVGDIFRYLSNKASPYADDLMQALLRILGDPNANRDLKPPIFSVFGDVALAMGTDFDKYLDLVISATHQASVMKFEGSDFDVTDYENELRQACCEAYAGIVQGYKGNESNGNRTPGENPLARLKPHLQHIIDFIFLVGADDEASDGCIHAAVGLLGDLTVAFGIELPILDKFEAVQDLLARGKKSKTTRTRQMTAWTTKEIKKLKAALSQAIAQHQQAPQK</sequence>
<gene>
    <name evidence="9" type="ORF">NMOB1V02_LOCUS1715</name>
</gene>
<evidence type="ECO:0000259" key="8">
    <source>
        <dbReference type="PROSITE" id="PS50166"/>
    </source>
</evidence>
<dbReference type="GO" id="GO:0005737">
    <property type="term" value="C:cytoplasm"/>
    <property type="evidence" value="ECO:0007669"/>
    <property type="project" value="UniProtKB-SubCell"/>
</dbReference>
<evidence type="ECO:0000256" key="1">
    <source>
        <dbReference type="ARBA" id="ARBA00004496"/>
    </source>
</evidence>
<evidence type="ECO:0000313" key="9">
    <source>
        <dbReference type="EMBL" id="CAD7273846.1"/>
    </source>
</evidence>
<comment type="subcellular location">
    <subcellularLocation>
        <location evidence="1">Cytoplasm</location>
    </subcellularLocation>
</comment>
<evidence type="ECO:0000256" key="3">
    <source>
        <dbReference type="ARBA" id="ARBA00022448"/>
    </source>
</evidence>
<proteinExistence type="inferred from homology"/>
<protein>
    <recommendedName>
        <fullName evidence="8">Importin N-terminal domain-containing protein</fullName>
    </recommendedName>
</protein>
<dbReference type="PROSITE" id="PS50166">
    <property type="entry name" value="IMPORTIN_B_NT"/>
    <property type="match status" value="1"/>
</dbReference>
<feature type="domain" description="Importin N-terminal" evidence="8">
    <location>
        <begin position="32"/>
        <end position="112"/>
    </location>
</feature>
<evidence type="ECO:0000313" key="10">
    <source>
        <dbReference type="Proteomes" id="UP000678499"/>
    </source>
</evidence>
<dbReference type="InterPro" id="IPR040122">
    <property type="entry name" value="Importin_beta"/>
</dbReference>
<keyword evidence="5" id="KW-0677">Repeat</keyword>
<dbReference type="EMBL" id="OA882216">
    <property type="protein sequence ID" value="CAD7273846.1"/>
    <property type="molecule type" value="Genomic_DNA"/>
</dbReference>
<dbReference type="InterPro" id="IPR016024">
    <property type="entry name" value="ARM-type_fold"/>
</dbReference>
<evidence type="ECO:0000256" key="7">
    <source>
        <dbReference type="PROSITE-ProRule" id="PRU00103"/>
    </source>
</evidence>
<evidence type="ECO:0000256" key="6">
    <source>
        <dbReference type="ARBA" id="ARBA00022927"/>
    </source>
</evidence>
<keyword evidence="6" id="KW-0653">Protein transport</keyword>
<dbReference type="InterPro" id="IPR021133">
    <property type="entry name" value="HEAT_type_2"/>
</dbReference>
<dbReference type="Pfam" id="PF03810">
    <property type="entry name" value="IBN_N"/>
    <property type="match status" value="1"/>
</dbReference>
<evidence type="ECO:0000256" key="2">
    <source>
        <dbReference type="ARBA" id="ARBA00010907"/>
    </source>
</evidence>
<dbReference type="GO" id="GO:0006606">
    <property type="term" value="P:protein import into nucleus"/>
    <property type="evidence" value="ECO:0007669"/>
    <property type="project" value="InterPro"/>
</dbReference>
<dbReference type="Pfam" id="PF13513">
    <property type="entry name" value="HEAT_EZ"/>
    <property type="match status" value="1"/>
</dbReference>
<dbReference type="EMBL" id="CAJPEX010000179">
    <property type="protein sequence ID" value="CAG0913998.1"/>
    <property type="molecule type" value="Genomic_DNA"/>
</dbReference>
<dbReference type="InterPro" id="IPR011989">
    <property type="entry name" value="ARM-like"/>
</dbReference>
<evidence type="ECO:0000256" key="4">
    <source>
        <dbReference type="ARBA" id="ARBA00022490"/>
    </source>
</evidence>
<dbReference type="GO" id="GO:0031267">
    <property type="term" value="F:small GTPase binding"/>
    <property type="evidence" value="ECO:0007669"/>
    <property type="project" value="InterPro"/>
</dbReference>
<feature type="repeat" description="HEAT" evidence="7">
    <location>
        <begin position="422"/>
        <end position="460"/>
    </location>
</feature>
<name>A0A7R9BH70_9CRUS</name>
<dbReference type="Proteomes" id="UP000678499">
    <property type="component" value="Unassembled WGS sequence"/>
</dbReference>
<dbReference type="PANTHER" id="PTHR10527">
    <property type="entry name" value="IMPORTIN BETA"/>
    <property type="match status" value="1"/>
</dbReference>
<keyword evidence="3" id="KW-0813">Transport</keyword>